<sequence length="101" mass="11079">MANKMLPAADVRSYADHFVDFLNKAVSPMHAVKACRESLISAGFEELEESDVWKLSPRGKYFVTKNGTALIAFVLGGNFTPGRPVHMVGTHVDSPCLRART</sequence>
<dbReference type="Pfam" id="PF02127">
    <property type="entry name" value="Peptidase_M18"/>
    <property type="match status" value="1"/>
</dbReference>
<dbReference type="Gene3D" id="3.40.630.10">
    <property type="entry name" value="Zn peptidases"/>
    <property type="match status" value="1"/>
</dbReference>
<evidence type="ECO:0000256" key="1">
    <source>
        <dbReference type="ARBA" id="ARBA00001335"/>
    </source>
</evidence>
<dbReference type="GO" id="GO:0004177">
    <property type="term" value="F:aminopeptidase activity"/>
    <property type="evidence" value="ECO:0007669"/>
    <property type="project" value="UniProtKB-EC"/>
</dbReference>
<organism evidence="3 4">
    <name type="scientific">Trichuris trichiura</name>
    <name type="common">Whipworm</name>
    <name type="synonym">Trichocephalus trichiurus</name>
    <dbReference type="NCBI Taxonomy" id="36087"/>
    <lineage>
        <taxon>Eukaryota</taxon>
        <taxon>Metazoa</taxon>
        <taxon>Ecdysozoa</taxon>
        <taxon>Nematoda</taxon>
        <taxon>Enoplea</taxon>
        <taxon>Dorylaimia</taxon>
        <taxon>Trichinellida</taxon>
        <taxon>Trichuridae</taxon>
        <taxon>Trichuris</taxon>
    </lineage>
</organism>
<dbReference type="InterPro" id="IPR001948">
    <property type="entry name" value="Peptidase_M18"/>
</dbReference>
<protein>
    <recommendedName>
        <fullName evidence="2">aspartyl aminopeptidase</fullName>
        <ecNumber evidence="2">3.4.11.21</ecNumber>
    </recommendedName>
</protein>
<dbReference type="Proteomes" id="UP000030665">
    <property type="component" value="Unassembled WGS sequence"/>
</dbReference>
<evidence type="ECO:0000313" key="4">
    <source>
        <dbReference type="Proteomes" id="UP000030665"/>
    </source>
</evidence>
<reference evidence="3" key="1">
    <citation type="submission" date="2014-01" db="EMBL/GenBank/DDBJ databases">
        <authorList>
            <person name="Aslett M."/>
        </authorList>
    </citation>
    <scope>NUCLEOTIDE SEQUENCE</scope>
</reference>
<accession>A0A077ZLV3</accession>
<dbReference type="GO" id="GO:0008270">
    <property type="term" value="F:zinc ion binding"/>
    <property type="evidence" value="ECO:0007669"/>
    <property type="project" value="InterPro"/>
</dbReference>
<dbReference type="GO" id="GO:0006508">
    <property type="term" value="P:proteolysis"/>
    <property type="evidence" value="ECO:0007669"/>
    <property type="project" value="InterPro"/>
</dbReference>
<dbReference type="SUPFAM" id="SSF53187">
    <property type="entry name" value="Zn-dependent exopeptidases"/>
    <property type="match status" value="1"/>
</dbReference>
<name>A0A077ZLV3_TRITR</name>
<comment type="catalytic activity">
    <reaction evidence="1">
        <text>Release of an N-terminal aspartate or glutamate from a peptide, with a preference for aspartate.</text>
        <dbReference type="EC" id="3.4.11.21"/>
    </reaction>
</comment>
<dbReference type="PANTHER" id="PTHR28570:SF3">
    <property type="entry name" value="ASPARTYL AMINOPEPTIDASE"/>
    <property type="match status" value="1"/>
</dbReference>
<dbReference type="PANTHER" id="PTHR28570">
    <property type="entry name" value="ASPARTYL AMINOPEPTIDASE"/>
    <property type="match status" value="1"/>
</dbReference>
<dbReference type="EC" id="3.4.11.21" evidence="2"/>
<proteinExistence type="predicted"/>
<dbReference type="OrthoDB" id="9880441at2759"/>
<reference evidence="3" key="2">
    <citation type="submission" date="2014-03" db="EMBL/GenBank/DDBJ databases">
        <title>The whipworm genome and dual-species transcriptomics of an intimate host-pathogen interaction.</title>
        <authorList>
            <person name="Foth B.J."/>
            <person name="Tsai I.J."/>
            <person name="Reid A.J."/>
            <person name="Bancroft A.J."/>
            <person name="Nichol S."/>
            <person name="Tracey A."/>
            <person name="Holroyd N."/>
            <person name="Cotton J.A."/>
            <person name="Stanley E.J."/>
            <person name="Zarowiecki M."/>
            <person name="Liu J.Z."/>
            <person name="Huckvale T."/>
            <person name="Cooper P.J."/>
            <person name="Grencis R.K."/>
            <person name="Berriman M."/>
        </authorList>
    </citation>
    <scope>NUCLEOTIDE SEQUENCE [LARGE SCALE GENOMIC DNA]</scope>
</reference>
<gene>
    <name evidence="3" type="ORF">TTRE_0000975101</name>
</gene>
<evidence type="ECO:0000313" key="3">
    <source>
        <dbReference type="EMBL" id="CDW61302.1"/>
    </source>
</evidence>
<dbReference type="EMBL" id="HG808604">
    <property type="protein sequence ID" value="CDW61302.1"/>
    <property type="molecule type" value="Genomic_DNA"/>
</dbReference>
<evidence type="ECO:0000256" key="2">
    <source>
        <dbReference type="ARBA" id="ARBA00011965"/>
    </source>
</evidence>
<dbReference type="STRING" id="36087.A0A077ZLV3"/>
<keyword evidence="4" id="KW-1185">Reference proteome</keyword>
<dbReference type="AlphaFoldDB" id="A0A077ZLV3"/>